<comment type="function">
    <text evidence="6">Removes the formyl group from the N-terminal Met of newly synthesized proteins. Requires at least a dipeptide for an efficient rate of reaction. N-terminal L-methionine is a prerequisite for activity but the enzyme has broad specificity at other positions.</text>
</comment>
<dbReference type="HAMAP" id="MF_00163">
    <property type="entry name" value="Pep_deformylase"/>
    <property type="match status" value="1"/>
</dbReference>
<dbReference type="GO" id="GO:0042586">
    <property type="term" value="F:peptide deformylase activity"/>
    <property type="evidence" value="ECO:0007669"/>
    <property type="project" value="UniProtKB-UniRule"/>
</dbReference>
<proteinExistence type="inferred from homology"/>
<dbReference type="InterPro" id="IPR036821">
    <property type="entry name" value="Peptide_deformylase_sf"/>
</dbReference>
<dbReference type="Gene3D" id="3.90.45.10">
    <property type="entry name" value="Peptide deformylase"/>
    <property type="match status" value="1"/>
</dbReference>
<dbReference type="AlphaFoldDB" id="G2J7J0"/>
<evidence type="ECO:0000256" key="6">
    <source>
        <dbReference type="HAMAP-Rule" id="MF_00163"/>
    </source>
</evidence>
<dbReference type="RefSeq" id="WP_006682021.1">
    <property type="nucleotide sequence ID" value="NZ_CAFB01000034.1"/>
</dbReference>
<evidence type="ECO:0000256" key="2">
    <source>
        <dbReference type="ARBA" id="ARBA00022723"/>
    </source>
</evidence>
<keyword evidence="8" id="KW-1185">Reference proteome</keyword>
<comment type="cofactor">
    <cofactor evidence="6">
        <name>Fe(2+)</name>
        <dbReference type="ChEBI" id="CHEBI:29033"/>
    </cofactor>
    <text evidence="6">Binds 1 Fe(2+) ion.</text>
</comment>
<dbReference type="Pfam" id="PF01327">
    <property type="entry name" value="Pep_deformylase"/>
    <property type="match status" value="1"/>
</dbReference>
<feature type="binding site" evidence="6">
    <location>
        <position position="134"/>
    </location>
    <ligand>
        <name>Fe cation</name>
        <dbReference type="ChEBI" id="CHEBI:24875"/>
    </ligand>
</feature>
<organism evidence="7 8">
    <name type="scientific">Candidatus Glomeribacter gigasporarum BEG34</name>
    <dbReference type="NCBI Taxonomy" id="1070319"/>
    <lineage>
        <taxon>Bacteria</taxon>
        <taxon>Pseudomonadati</taxon>
        <taxon>Pseudomonadota</taxon>
        <taxon>Betaproteobacteria</taxon>
        <taxon>Burkholderiales</taxon>
        <taxon>Burkholderiaceae</taxon>
        <taxon>Candidatus Glomeribacter</taxon>
    </lineage>
</organism>
<comment type="catalytic activity">
    <reaction evidence="6">
        <text>N-terminal N-formyl-L-methionyl-[peptide] + H2O = N-terminal L-methionyl-[peptide] + formate</text>
        <dbReference type="Rhea" id="RHEA:24420"/>
        <dbReference type="Rhea" id="RHEA-COMP:10639"/>
        <dbReference type="Rhea" id="RHEA-COMP:10640"/>
        <dbReference type="ChEBI" id="CHEBI:15377"/>
        <dbReference type="ChEBI" id="CHEBI:15740"/>
        <dbReference type="ChEBI" id="CHEBI:49298"/>
        <dbReference type="ChEBI" id="CHEBI:64731"/>
        <dbReference type="EC" id="3.5.1.88"/>
    </reaction>
</comment>
<dbReference type="PRINTS" id="PR01576">
    <property type="entry name" value="PDEFORMYLASE"/>
</dbReference>
<dbReference type="InterPro" id="IPR023635">
    <property type="entry name" value="Peptide_deformylase"/>
</dbReference>
<evidence type="ECO:0000313" key="8">
    <source>
        <dbReference type="Proteomes" id="UP000054051"/>
    </source>
</evidence>
<dbReference type="eggNOG" id="COG0242">
    <property type="taxonomic scope" value="Bacteria"/>
</dbReference>
<reference evidence="7 8" key="1">
    <citation type="submission" date="2011-08" db="EMBL/GenBank/DDBJ databases">
        <title>The genome of the obligate endobacterium of an arbuscular mycorrhizal fungus reveals an interphylum network of nutritional interactions.</title>
        <authorList>
            <person name="Ghignone S."/>
            <person name="Salvioli A."/>
            <person name="Anca I."/>
            <person name="Lumini E."/>
            <person name="Ortu G."/>
            <person name="Petiti L."/>
            <person name="Cruveiller S."/>
            <person name="Bianciotto V."/>
            <person name="Piffanelli P."/>
            <person name="Lanfranco L."/>
            <person name="Bonfante P."/>
        </authorList>
    </citation>
    <scope>NUCLEOTIDE SEQUENCE [LARGE SCALE GENOMIC DNA]</scope>
    <source>
        <strain evidence="7 8">BEG34</strain>
    </source>
</reference>
<evidence type="ECO:0000256" key="3">
    <source>
        <dbReference type="ARBA" id="ARBA00022801"/>
    </source>
</evidence>
<evidence type="ECO:0000256" key="1">
    <source>
        <dbReference type="ARBA" id="ARBA00010759"/>
    </source>
</evidence>
<dbReference type="PANTHER" id="PTHR10458:SF22">
    <property type="entry name" value="PEPTIDE DEFORMYLASE"/>
    <property type="match status" value="1"/>
</dbReference>
<evidence type="ECO:0000256" key="4">
    <source>
        <dbReference type="ARBA" id="ARBA00022917"/>
    </source>
</evidence>
<dbReference type="GO" id="GO:0046872">
    <property type="term" value="F:metal ion binding"/>
    <property type="evidence" value="ECO:0007669"/>
    <property type="project" value="UniProtKB-KW"/>
</dbReference>
<dbReference type="PANTHER" id="PTHR10458">
    <property type="entry name" value="PEPTIDE DEFORMYLASE"/>
    <property type="match status" value="1"/>
</dbReference>
<keyword evidence="4 6" id="KW-0648">Protein biosynthesis</keyword>
<dbReference type="SUPFAM" id="SSF56420">
    <property type="entry name" value="Peptide deformylase"/>
    <property type="match status" value="1"/>
</dbReference>
<evidence type="ECO:0000256" key="5">
    <source>
        <dbReference type="ARBA" id="ARBA00023004"/>
    </source>
</evidence>
<dbReference type="PIRSF" id="PIRSF004749">
    <property type="entry name" value="Pep_def"/>
    <property type="match status" value="1"/>
</dbReference>
<feature type="active site" evidence="6">
    <location>
        <position position="135"/>
    </location>
</feature>
<sequence>MALLNILCYPDPRLHTVAQPVAEVDARIRQLIRDMAETMYAAPGIGLAATQVNVHQRVMVIDVSDTRDQLQAFINPELTETSAQTKPGEEGCLSVPGIYDTVERSERIRLRALNEEGKAVEIDANGLLAVCIQHEVDHLNGKVFVDYLSALKRMRIKTKMKKRAHAR</sequence>
<protein>
    <recommendedName>
        <fullName evidence="6">Peptide deformylase</fullName>
        <shortName evidence="6">PDF</shortName>
        <ecNumber evidence="6">3.5.1.88</ecNumber>
    </recommendedName>
    <alternativeName>
        <fullName evidence="6">Polypeptide deformylase</fullName>
    </alternativeName>
</protein>
<evidence type="ECO:0000313" key="7">
    <source>
        <dbReference type="EMBL" id="CCD28735.1"/>
    </source>
</evidence>
<name>G2J7J0_9BURK</name>
<dbReference type="FunFam" id="3.90.45.10:FF:000001">
    <property type="entry name" value="Peptide deformylase"/>
    <property type="match status" value="1"/>
</dbReference>
<dbReference type="CDD" id="cd00487">
    <property type="entry name" value="Pep_deformylase"/>
    <property type="match status" value="1"/>
</dbReference>
<feature type="binding site" evidence="6">
    <location>
        <position position="92"/>
    </location>
    <ligand>
        <name>Fe cation</name>
        <dbReference type="ChEBI" id="CHEBI:24875"/>
    </ligand>
</feature>
<keyword evidence="5 6" id="KW-0408">Iron</keyword>
<dbReference type="EC" id="3.5.1.88" evidence="6"/>
<dbReference type="NCBIfam" id="TIGR00079">
    <property type="entry name" value="pept_deformyl"/>
    <property type="match status" value="1"/>
</dbReference>
<dbReference type="EMBL" id="CAFB01000034">
    <property type="protein sequence ID" value="CCD28735.1"/>
    <property type="molecule type" value="Genomic_DNA"/>
</dbReference>
<dbReference type="Proteomes" id="UP000054051">
    <property type="component" value="Unassembled WGS sequence"/>
</dbReference>
<dbReference type="STRING" id="1070319.CAGGBEG34_180039"/>
<dbReference type="GO" id="GO:0006412">
    <property type="term" value="P:translation"/>
    <property type="evidence" value="ECO:0007669"/>
    <property type="project" value="UniProtKB-UniRule"/>
</dbReference>
<dbReference type="OrthoDB" id="9804313at2"/>
<keyword evidence="2 6" id="KW-0479">Metal-binding</keyword>
<feature type="binding site" evidence="6">
    <location>
        <position position="138"/>
    </location>
    <ligand>
        <name>Fe cation</name>
        <dbReference type="ChEBI" id="CHEBI:24875"/>
    </ligand>
</feature>
<dbReference type="NCBIfam" id="NF001159">
    <property type="entry name" value="PRK00150.1-3"/>
    <property type="match status" value="1"/>
</dbReference>
<keyword evidence="3 6" id="KW-0378">Hydrolase</keyword>
<accession>G2J7J0</accession>
<gene>
    <name evidence="6 7" type="primary">def</name>
    <name evidence="7" type="ORF">CAGGBEG34_180039</name>
</gene>
<comment type="similarity">
    <text evidence="1 6">Belongs to the polypeptide deformylase family.</text>
</comment>
<comment type="caution">
    <text evidence="7">The sequence shown here is derived from an EMBL/GenBank/DDBJ whole genome shotgun (WGS) entry which is preliminary data.</text>
</comment>